<keyword evidence="1" id="KW-0547">Nucleotide-binding</keyword>
<feature type="region of interest" description="Disordered" evidence="3">
    <location>
        <begin position="239"/>
        <end position="305"/>
    </location>
</feature>
<evidence type="ECO:0000256" key="2">
    <source>
        <dbReference type="ARBA" id="ARBA00022840"/>
    </source>
</evidence>
<proteinExistence type="predicted"/>
<name>A0A0C3QET5_9AGAM</name>
<dbReference type="Gene3D" id="3.30.30.30">
    <property type="match status" value="1"/>
</dbReference>
<evidence type="ECO:0000256" key="1">
    <source>
        <dbReference type="ARBA" id="ARBA00022741"/>
    </source>
</evidence>
<evidence type="ECO:0000256" key="3">
    <source>
        <dbReference type="SAM" id="MobiDB-lite"/>
    </source>
</evidence>
<reference evidence="5" key="2">
    <citation type="submission" date="2015-01" db="EMBL/GenBank/DDBJ databases">
        <title>Evolutionary Origins and Diversification of the Mycorrhizal Mutualists.</title>
        <authorList>
            <consortium name="DOE Joint Genome Institute"/>
            <consortium name="Mycorrhizal Genomics Consortium"/>
            <person name="Kohler A."/>
            <person name="Kuo A."/>
            <person name="Nagy L.G."/>
            <person name="Floudas D."/>
            <person name="Copeland A."/>
            <person name="Barry K.W."/>
            <person name="Cichocki N."/>
            <person name="Veneault-Fourrey C."/>
            <person name="LaButti K."/>
            <person name="Lindquist E.A."/>
            <person name="Lipzen A."/>
            <person name="Lundell T."/>
            <person name="Morin E."/>
            <person name="Murat C."/>
            <person name="Riley R."/>
            <person name="Ohm R."/>
            <person name="Sun H."/>
            <person name="Tunlid A."/>
            <person name="Henrissat B."/>
            <person name="Grigoriev I.V."/>
            <person name="Hibbett D.S."/>
            <person name="Martin F."/>
        </authorList>
    </citation>
    <scope>NUCLEOTIDE SEQUENCE [LARGE SCALE GENOMIC DNA]</scope>
    <source>
        <strain evidence="5">MUT 4182</strain>
    </source>
</reference>
<evidence type="ECO:0000313" key="5">
    <source>
        <dbReference type="Proteomes" id="UP000054248"/>
    </source>
</evidence>
<dbReference type="InterPro" id="IPR013126">
    <property type="entry name" value="Hsp_70_fam"/>
</dbReference>
<accession>A0A0C3QET5</accession>
<evidence type="ECO:0000313" key="4">
    <source>
        <dbReference type="EMBL" id="KIO23609.1"/>
    </source>
</evidence>
<sequence>MSVRQVLKDAGMKKENIDDADFVGGSTHLLRAEYSLPPSPLPSKWSGRPVIEVTHKGEKTQFTLEEISAMALGEIRKPLGLTSARRSPTPSSLSPSIATPLSFRTSVPSPVSTSSPISNQFTAAADAYDLNKKNTRGADDCHLVAYDLGRETFVASFLPFDDGAFEVLATGSDTHLRQPHHRVHDQAARGKGRYRRFKNYHTLGKLKRQVEKAKRTVSCQLEKLDNKLFRKTLKSVEQVSKDASMTKEDVDEPPLSAARLVSPRPDLSSKTSSTTRNPQMKPNTSDAVAWGAAPRGGSTAVLPLV</sequence>
<dbReference type="GO" id="GO:0140662">
    <property type="term" value="F:ATP-dependent protein folding chaperone"/>
    <property type="evidence" value="ECO:0007669"/>
    <property type="project" value="InterPro"/>
</dbReference>
<dbReference type="HOGENOM" id="CLU_912746_0_0_1"/>
<dbReference type="Pfam" id="PF00012">
    <property type="entry name" value="HSP70"/>
    <property type="match status" value="1"/>
</dbReference>
<dbReference type="GO" id="GO:0005524">
    <property type="term" value="F:ATP binding"/>
    <property type="evidence" value="ECO:0007669"/>
    <property type="project" value="UniProtKB-KW"/>
</dbReference>
<protein>
    <submittedName>
        <fullName evidence="4">Uncharacterized protein</fullName>
    </submittedName>
</protein>
<dbReference type="STRING" id="1051891.A0A0C3QET5"/>
<reference evidence="4 5" key="1">
    <citation type="submission" date="2014-04" db="EMBL/GenBank/DDBJ databases">
        <authorList>
            <consortium name="DOE Joint Genome Institute"/>
            <person name="Kuo A."/>
            <person name="Girlanda M."/>
            <person name="Perotto S."/>
            <person name="Kohler A."/>
            <person name="Nagy L.G."/>
            <person name="Floudas D."/>
            <person name="Copeland A."/>
            <person name="Barry K.W."/>
            <person name="Cichocki N."/>
            <person name="Veneault-Fourrey C."/>
            <person name="LaButti K."/>
            <person name="Lindquist E.A."/>
            <person name="Lipzen A."/>
            <person name="Lundell T."/>
            <person name="Morin E."/>
            <person name="Murat C."/>
            <person name="Sun H."/>
            <person name="Tunlid A."/>
            <person name="Henrissat B."/>
            <person name="Grigoriev I.V."/>
            <person name="Hibbett D.S."/>
            <person name="Martin F."/>
            <person name="Nordberg H.P."/>
            <person name="Cantor M.N."/>
            <person name="Hua S.X."/>
        </authorList>
    </citation>
    <scope>NUCLEOTIDE SEQUENCE [LARGE SCALE GENOMIC DNA]</scope>
    <source>
        <strain evidence="4 5">MUT 4182</strain>
    </source>
</reference>
<dbReference type="Proteomes" id="UP000054248">
    <property type="component" value="Unassembled WGS sequence"/>
</dbReference>
<dbReference type="SUPFAM" id="SSF53067">
    <property type="entry name" value="Actin-like ATPase domain"/>
    <property type="match status" value="1"/>
</dbReference>
<dbReference type="InterPro" id="IPR043129">
    <property type="entry name" value="ATPase_NBD"/>
</dbReference>
<keyword evidence="5" id="KW-1185">Reference proteome</keyword>
<keyword evidence="2" id="KW-0067">ATP-binding</keyword>
<dbReference type="PANTHER" id="PTHR19375">
    <property type="entry name" value="HEAT SHOCK PROTEIN 70KDA"/>
    <property type="match status" value="1"/>
</dbReference>
<dbReference type="EMBL" id="KN823080">
    <property type="protein sequence ID" value="KIO23609.1"/>
    <property type="molecule type" value="Genomic_DNA"/>
</dbReference>
<dbReference type="AlphaFoldDB" id="A0A0C3QET5"/>
<dbReference type="Gene3D" id="3.30.420.40">
    <property type="match status" value="1"/>
</dbReference>
<feature type="compositionally biased region" description="Polar residues" evidence="3">
    <location>
        <begin position="268"/>
        <end position="286"/>
    </location>
</feature>
<organism evidence="4 5">
    <name type="scientific">Tulasnella calospora MUT 4182</name>
    <dbReference type="NCBI Taxonomy" id="1051891"/>
    <lineage>
        <taxon>Eukaryota</taxon>
        <taxon>Fungi</taxon>
        <taxon>Dikarya</taxon>
        <taxon>Basidiomycota</taxon>
        <taxon>Agaricomycotina</taxon>
        <taxon>Agaricomycetes</taxon>
        <taxon>Cantharellales</taxon>
        <taxon>Tulasnellaceae</taxon>
        <taxon>Tulasnella</taxon>
    </lineage>
</organism>
<gene>
    <name evidence="4" type="ORF">M407DRAFT_26898</name>
</gene>